<dbReference type="EMBL" id="BEYU01000121">
    <property type="protein sequence ID" value="GBG32342.1"/>
    <property type="molecule type" value="Genomic_DNA"/>
</dbReference>
<dbReference type="Pfam" id="PF01215">
    <property type="entry name" value="COX5B"/>
    <property type="match status" value="1"/>
</dbReference>
<dbReference type="InParanoid" id="A0A2R5GN59"/>
<reference evidence="3 4" key="1">
    <citation type="submission" date="2017-12" db="EMBL/GenBank/DDBJ databases">
        <title>Sequencing, de novo assembly and annotation of complete genome of a new Thraustochytrid species, strain FCC1311.</title>
        <authorList>
            <person name="Sedici K."/>
            <person name="Godart F."/>
            <person name="Aiese Cigliano R."/>
            <person name="Sanseverino W."/>
            <person name="Barakat M."/>
            <person name="Ortet P."/>
            <person name="Marechal E."/>
            <person name="Cagnac O."/>
            <person name="Amato A."/>
        </authorList>
    </citation>
    <scope>NUCLEOTIDE SEQUENCE [LARGE SCALE GENOMIC DNA]</scope>
</reference>
<proteinExistence type="predicted"/>
<dbReference type="Proteomes" id="UP000241890">
    <property type="component" value="Unassembled WGS sequence"/>
</dbReference>
<accession>A0A2R5GN59</accession>
<evidence type="ECO:0000313" key="4">
    <source>
        <dbReference type="Proteomes" id="UP000241890"/>
    </source>
</evidence>
<sequence length="131" mass="14605">MLRVAGSRTMRLGARMQVRGLAGYKQPPLSQGPGGKPEVIADDAEQATGREREELKAFAEGKEYFNRQPIQMEKGQGSFENPIMVPSEMHERTVGMIPKGQDGPIWFNITAGEVNYVPELNVHFKLYNPMA</sequence>
<keyword evidence="1" id="KW-0479">Metal-binding</keyword>
<comment type="caution">
    <text evidence="3">The sequence shown here is derived from an EMBL/GenBank/DDBJ whole genome shotgun (WGS) entry which is preliminary data.</text>
</comment>
<dbReference type="PANTHER" id="PTHR10122">
    <property type="entry name" value="CYTOCHROME C OXIDASE SUBUNIT 5B, MITOCHONDRIAL"/>
    <property type="match status" value="1"/>
</dbReference>
<dbReference type="OrthoDB" id="10249250at2759"/>
<evidence type="ECO:0000313" key="3">
    <source>
        <dbReference type="EMBL" id="GBG32342.1"/>
    </source>
</evidence>
<dbReference type="Gene3D" id="2.60.11.10">
    <property type="entry name" value="Cytochrome c oxidase, subunit Vb"/>
    <property type="match status" value="1"/>
</dbReference>
<dbReference type="GO" id="GO:0045277">
    <property type="term" value="C:respiratory chain complex IV"/>
    <property type="evidence" value="ECO:0007669"/>
    <property type="project" value="InterPro"/>
</dbReference>
<dbReference type="GO" id="GO:0046872">
    <property type="term" value="F:metal ion binding"/>
    <property type="evidence" value="ECO:0007669"/>
    <property type="project" value="UniProtKB-KW"/>
</dbReference>
<dbReference type="PANTHER" id="PTHR10122:SF0">
    <property type="entry name" value="CYTOCHROME C OXIDASE SUBUNIT 5B, ISOFORM A-RELATED"/>
    <property type="match status" value="1"/>
</dbReference>
<evidence type="ECO:0000256" key="2">
    <source>
        <dbReference type="ARBA" id="ARBA00022833"/>
    </source>
</evidence>
<dbReference type="AlphaFoldDB" id="A0A2R5GN59"/>
<dbReference type="GO" id="GO:0005740">
    <property type="term" value="C:mitochondrial envelope"/>
    <property type="evidence" value="ECO:0007669"/>
    <property type="project" value="InterPro"/>
</dbReference>
<dbReference type="InterPro" id="IPR036972">
    <property type="entry name" value="Cyt_c_oxidase_su5b_sf"/>
</dbReference>
<dbReference type="InterPro" id="IPR002124">
    <property type="entry name" value="Cyt_c_oxidase_su5b"/>
</dbReference>
<dbReference type="SUPFAM" id="SSF57802">
    <property type="entry name" value="Rubredoxin-like"/>
    <property type="match status" value="1"/>
</dbReference>
<keyword evidence="2" id="KW-0862">Zinc</keyword>
<gene>
    <name evidence="3" type="ORF">FCC1311_085672</name>
</gene>
<dbReference type="GO" id="GO:0006123">
    <property type="term" value="P:mitochondrial electron transport, cytochrome c to oxygen"/>
    <property type="evidence" value="ECO:0007669"/>
    <property type="project" value="InterPro"/>
</dbReference>
<dbReference type="PROSITE" id="PS51359">
    <property type="entry name" value="COX5B_2"/>
    <property type="match status" value="1"/>
</dbReference>
<organism evidence="3 4">
    <name type="scientific">Hondaea fermentalgiana</name>
    <dbReference type="NCBI Taxonomy" id="2315210"/>
    <lineage>
        <taxon>Eukaryota</taxon>
        <taxon>Sar</taxon>
        <taxon>Stramenopiles</taxon>
        <taxon>Bigyra</taxon>
        <taxon>Labyrinthulomycetes</taxon>
        <taxon>Thraustochytrida</taxon>
        <taxon>Thraustochytriidae</taxon>
        <taxon>Hondaea</taxon>
    </lineage>
</organism>
<protein>
    <submittedName>
        <fullName evidence="3">Cytochrome c oxidase subunit 5B, mitochondrial</fullName>
    </submittedName>
</protein>
<keyword evidence="4" id="KW-1185">Reference proteome</keyword>
<name>A0A2R5GN59_9STRA</name>
<evidence type="ECO:0000256" key="1">
    <source>
        <dbReference type="ARBA" id="ARBA00022723"/>
    </source>
</evidence>